<dbReference type="SUPFAM" id="SSF58104">
    <property type="entry name" value="Methyl-accepting chemotaxis protein (MCP) signaling domain"/>
    <property type="match status" value="1"/>
</dbReference>
<dbReference type="Proteomes" id="UP000321181">
    <property type="component" value="Unassembled WGS sequence"/>
</dbReference>
<keyword evidence="6" id="KW-0472">Membrane</keyword>
<keyword evidence="2 6" id="KW-1133">Transmembrane helix</keyword>
<reference evidence="9 10" key="1">
    <citation type="submission" date="2019-07" db="EMBL/GenBank/DDBJ databases">
        <title>Whole genome shotgun sequence of Cellulomonas aerilata NBRC 106308.</title>
        <authorList>
            <person name="Hosoyama A."/>
            <person name="Uohara A."/>
            <person name="Ohji S."/>
            <person name="Ichikawa N."/>
        </authorList>
    </citation>
    <scope>NUCLEOTIDE SEQUENCE [LARGE SCALE GENOMIC DNA]</scope>
    <source>
        <strain evidence="9 10">NBRC 106308</strain>
    </source>
</reference>
<evidence type="ECO:0000313" key="10">
    <source>
        <dbReference type="Proteomes" id="UP000321181"/>
    </source>
</evidence>
<sequence>MPTEAMPAEGRTRPRVGLRGKILALGGIGVAASVGVGLFAVSTMGTLQRSAQEIDDLQALRSWTQEMKYFNADVSGWQTAYAWDARKAGPTVAVDPENANRAGYLDVADRLRETLTTAPTDVMDETEHAVYEEILDGWDAFFAGDDQVVALYAQDTAETTTQADELIVGDLYAVYFDILDDTATLLDSVDHRVEEAQQATDATAARALTALLVVIGLAAATVVVLALTLSRSVLRGVRSVDRSLRALADGDLTVAADVTSRDEIGAMARSLGTAQDALRALVGEVHETAETVASAAVELSASSSQVAAASEETSAQAGVVASASEEISRSVSAVSAGAEEMGSSIREIAQNANEAARVAHEATGVAASTNQTVAKLAASSQEIGNVVKVINSIAEQTNLLALNATIEAARAGEAGKGFAVVAGEVKELAQETARATGDIARRVEAIQVDSASAATEIAAISAIVASINDYQMTIASAVEEQTATTNEMSRGVTEAATGSGDIAVNISGVASSAATSAQVLGQMGQAVTELAQLSTGLRTSVGRFTY</sequence>
<dbReference type="Pfam" id="PF00672">
    <property type="entry name" value="HAMP"/>
    <property type="match status" value="1"/>
</dbReference>
<dbReference type="PANTHER" id="PTHR32089:SF112">
    <property type="entry name" value="LYSOZYME-LIKE PROTEIN-RELATED"/>
    <property type="match status" value="1"/>
</dbReference>
<evidence type="ECO:0000256" key="2">
    <source>
        <dbReference type="ARBA" id="ARBA00022989"/>
    </source>
</evidence>
<dbReference type="AlphaFoldDB" id="A0A512DB98"/>
<proteinExistence type="inferred from homology"/>
<protein>
    <recommendedName>
        <fullName evidence="11">Methyl-accepting chemotaxis protein</fullName>
    </recommendedName>
</protein>
<dbReference type="GO" id="GO:0007165">
    <property type="term" value="P:signal transduction"/>
    <property type="evidence" value="ECO:0007669"/>
    <property type="project" value="UniProtKB-KW"/>
</dbReference>
<feature type="transmembrane region" description="Helical" evidence="6">
    <location>
        <begin position="207"/>
        <end position="229"/>
    </location>
</feature>
<dbReference type="Pfam" id="PF00015">
    <property type="entry name" value="MCPsignal"/>
    <property type="match status" value="1"/>
</dbReference>
<dbReference type="InterPro" id="IPR003660">
    <property type="entry name" value="HAMP_dom"/>
</dbReference>
<dbReference type="PROSITE" id="PS50885">
    <property type="entry name" value="HAMP"/>
    <property type="match status" value="1"/>
</dbReference>
<evidence type="ECO:0000256" key="3">
    <source>
        <dbReference type="ARBA" id="ARBA00023224"/>
    </source>
</evidence>
<dbReference type="EMBL" id="BJYY01000012">
    <property type="protein sequence ID" value="GEO33752.1"/>
    <property type="molecule type" value="Genomic_DNA"/>
</dbReference>
<accession>A0A512DB98</accession>
<dbReference type="Gene3D" id="1.10.287.950">
    <property type="entry name" value="Methyl-accepting chemotaxis protein"/>
    <property type="match status" value="1"/>
</dbReference>
<dbReference type="SMART" id="SM00283">
    <property type="entry name" value="MA"/>
    <property type="match status" value="1"/>
</dbReference>
<feature type="domain" description="Methyl-accepting transducer" evidence="7">
    <location>
        <begin position="288"/>
        <end position="531"/>
    </location>
</feature>
<evidence type="ECO:0000256" key="5">
    <source>
        <dbReference type="PROSITE-ProRule" id="PRU00284"/>
    </source>
</evidence>
<keyword evidence="10" id="KW-1185">Reference proteome</keyword>
<evidence type="ECO:0000256" key="6">
    <source>
        <dbReference type="SAM" id="Phobius"/>
    </source>
</evidence>
<evidence type="ECO:0000259" key="7">
    <source>
        <dbReference type="PROSITE" id="PS50111"/>
    </source>
</evidence>
<comment type="caution">
    <text evidence="9">The sequence shown here is derived from an EMBL/GenBank/DDBJ whole genome shotgun (WGS) entry which is preliminary data.</text>
</comment>
<dbReference type="RefSeq" id="WP_246131064.1">
    <property type="nucleotide sequence ID" value="NZ_BAAARM010000002.1"/>
</dbReference>
<dbReference type="PANTHER" id="PTHR32089">
    <property type="entry name" value="METHYL-ACCEPTING CHEMOTAXIS PROTEIN MCPB"/>
    <property type="match status" value="1"/>
</dbReference>
<dbReference type="SMART" id="SM00304">
    <property type="entry name" value="HAMP"/>
    <property type="match status" value="2"/>
</dbReference>
<feature type="transmembrane region" description="Helical" evidence="6">
    <location>
        <begin position="21"/>
        <end position="41"/>
    </location>
</feature>
<name>A0A512DB98_9CELL</name>
<evidence type="ECO:0000256" key="4">
    <source>
        <dbReference type="ARBA" id="ARBA00029447"/>
    </source>
</evidence>
<keyword evidence="1 6" id="KW-0812">Transmembrane</keyword>
<dbReference type="CDD" id="cd06225">
    <property type="entry name" value="HAMP"/>
    <property type="match status" value="1"/>
</dbReference>
<evidence type="ECO:0008006" key="11">
    <source>
        <dbReference type="Google" id="ProtNLM"/>
    </source>
</evidence>
<feature type="domain" description="HAMP" evidence="8">
    <location>
        <begin position="231"/>
        <end position="283"/>
    </location>
</feature>
<dbReference type="InterPro" id="IPR004089">
    <property type="entry name" value="MCPsignal_dom"/>
</dbReference>
<evidence type="ECO:0000256" key="1">
    <source>
        <dbReference type="ARBA" id="ARBA00022692"/>
    </source>
</evidence>
<evidence type="ECO:0000259" key="8">
    <source>
        <dbReference type="PROSITE" id="PS50885"/>
    </source>
</evidence>
<dbReference type="GO" id="GO:0016020">
    <property type="term" value="C:membrane"/>
    <property type="evidence" value="ECO:0007669"/>
    <property type="project" value="InterPro"/>
</dbReference>
<keyword evidence="3 5" id="KW-0807">Transducer</keyword>
<evidence type="ECO:0000313" key="9">
    <source>
        <dbReference type="EMBL" id="GEO33752.1"/>
    </source>
</evidence>
<organism evidence="9 10">
    <name type="scientific">Cellulomonas aerilata</name>
    <dbReference type="NCBI Taxonomy" id="515326"/>
    <lineage>
        <taxon>Bacteria</taxon>
        <taxon>Bacillati</taxon>
        <taxon>Actinomycetota</taxon>
        <taxon>Actinomycetes</taxon>
        <taxon>Micrococcales</taxon>
        <taxon>Cellulomonadaceae</taxon>
        <taxon>Cellulomonas</taxon>
    </lineage>
</organism>
<comment type="similarity">
    <text evidence="4">Belongs to the methyl-accepting chemotaxis (MCP) protein family.</text>
</comment>
<dbReference type="PROSITE" id="PS50111">
    <property type="entry name" value="CHEMOTAXIS_TRANSDUC_2"/>
    <property type="match status" value="1"/>
</dbReference>
<gene>
    <name evidence="9" type="ORF">CAE01nite_14770</name>
</gene>